<evidence type="ECO:0000313" key="2">
    <source>
        <dbReference type="EMBL" id="KIK38001.1"/>
    </source>
</evidence>
<gene>
    <name evidence="2" type="ORF">CY34DRAFT_415808</name>
</gene>
<dbReference type="InterPro" id="IPR015943">
    <property type="entry name" value="WD40/YVTN_repeat-like_dom_sf"/>
</dbReference>
<feature type="repeat" description="WD" evidence="1">
    <location>
        <begin position="12"/>
        <end position="45"/>
    </location>
</feature>
<keyword evidence="3" id="KW-1185">Reference proteome</keyword>
<dbReference type="InterPro" id="IPR001680">
    <property type="entry name" value="WD40_rpt"/>
</dbReference>
<dbReference type="InParanoid" id="A0A0D0A8L8"/>
<keyword evidence="1" id="KW-0853">WD repeat</keyword>
<evidence type="ECO:0000313" key="3">
    <source>
        <dbReference type="Proteomes" id="UP000054485"/>
    </source>
</evidence>
<accession>A0A0D0A8L8</accession>
<dbReference type="InterPro" id="IPR036322">
    <property type="entry name" value="WD40_repeat_dom_sf"/>
</dbReference>
<dbReference type="AlphaFoldDB" id="A0A0D0A8L8"/>
<reference evidence="3" key="2">
    <citation type="submission" date="2015-01" db="EMBL/GenBank/DDBJ databases">
        <title>Evolutionary Origins and Diversification of the Mycorrhizal Mutualists.</title>
        <authorList>
            <consortium name="DOE Joint Genome Institute"/>
            <consortium name="Mycorrhizal Genomics Consortium"/>
            <person name="Kohler A."/>
            <person name="Kuo A."/>
            <person name="Nagy L.G."/>
            <person name="Floudas D."/>
            <person name="Copeland A."/>
            <person name="Barry K.W."/>
            <person name="Cichocki N."/>
            <person name="Veneault-Fourrey C."/>
            <person name="LaButti K."/>
            <person name="Lindquist E.A."/>
            <person name="Lipzen A."/>
            <person name="Lundell T."/>
            <person name="Morin E."/>
            <person name="Murat C."/>
            <person name="Riley R."/>
            <person name="Ohm R."/>
            <person name="Sun H."/>
            <person name="Tunlid A."/>
            <person name="Henrissat B."/>
            <person name="Grigoriev I.V."/>
            <person name="Hibbett D.S."/>
            <person name="Martin F."/>
        </authorList>
    </citation>
    <scope>NUCLEOTIDE SEQUENCE [LARGE SCALE GENOMIC DNA]</scope>
    <source>
        <strain evidence="3">UH-Slu-Lm8-n1</strain>
    </source>
</reference>
<proteinExistence type="predicted"/>
<protein>
    <submittedName>
        <fullName evidence="2">Uncharacterized protein</fullName>
    </submittedName>
</protein>
<name>A0A0D0A8L8_9AGAM</name>
<dbReference type="Gene3D" id="2.130.10.10">
    <property type="entry name" value="YVTN repeat-like/Quinoprotein amine dehydrogenase"/>
    <property type="match status" value="1"/>
</dbReference>
<dbReference type="SMART" id="SM00320">
    <property type="entry name" value="WD40"/>
    <property type="match status" value="1"/>
</dbReference>
<dbReference type="HOGENOM" id="CLU_2238378_0_0_1"/>
<reference evidence="2 3" key="1">
    <citation type="submission" date="2014-04" db="EMBL/GenBank/DDBJ databases">
        <authorList>
            <consortium name="DOE Joint Genome Institute"/>
            <person name="Kuo A."/>
            <person name="Ruytinx J."/>
            <person name="Rineau F."/>
            <person name="Colpaert J."/>
            <person name="Kohler A."/>
            <person name="Nagy L.G."/>
            <person name="Floudas D."/>
            <person name="Copeland A."/>
            <person name="Barry K.W."/>
            <person name="Cichocki N."/>
            <person name="Veneault-Fourrey C."/>
            <person name="LaButti K."/>
            <person name="Lindquist E.A."/>
            <person name="Lipzen A."/>
            <person name="Lundell T."/>
            <person name="Morin E."/>
            <person name="Murat C."/>
            <person name="Sun H."/>
            <person name="Tunlid A."/>
            <person name="Henrissat B."/>
            <person name="Grigoriev I.V."/>
            <person name="Hibbett D.S."/>
            <person name="Martin F."/>
            <person name="Nordberg H.P."/>
            <person name="Cantor M.N."/>
            <person name="Hua S.X."/>
        </authorList>
    </citation>
    <scope>NUCLEOTIDE SEQUENCE [LARGE SCALE GENOMIC DNA]</scope>
    <source>
        <strain evidence="2 3">UH-Slu-Lm8-n1</strain>
    </source>
</reference>
<dbReference type="EMBL" id="KN835416">
    <property type="protein sequence ID" value="KIK38001.1"/>
    <property type="molecule type" value="Genomic_DNA"/>
</dbReference>
<dbReference type="PROSITE" id="PS50082">
    <property type="entry name" value="WD_REPEATS_2"/>
    <property type="match status" value="1"/>
</dbReference>
<sequence length="105" mass="11628">MVSNTLVTEVARFKHSDVVLRVAFSMDGRSIFSGGWDKKISQWEIPEDVLAAAEIDSLASAKNETARGKHNMECLLNVCDLKPFGGSTSMSFHIFLVRDSWPAPK</sequence>
<organism evidence="2 3">
    <name type="scientific">Suillus luteus UH-Slu-Lm8-n1</name>
    <dbReference type="NCBI Taxonomy" id="930992"/>
    <lineage>
        <taxon>Eukaryota</taxon>
        <taxon>Fungi</taxon>
        <taxon>Dikarya</taxon>
        <taxon>Basidiomycota</taxon>
        <taxon>Agaricomycotina</taxon>
        <taxon>Agaricomycetes</taxon>
        <taxon>Agaricomycetidae</taxon>
        <taxon>Boletales</taxon>
        <taxon>Suillineae</taxon>
        <taxon>Suillaceae</taxon>
        <taxon>Suillus</taxon>
    </lineage>
</organism>
<dbReference type="SUPFAM" id="SSF50978">
    <property type="entry name" value="WD40 repeat-like"/>
    <property type="match status" value="1"/>
</dbReference>
<evidence type="ECO:0000256" key="1">
    <source>
        <dbReference type="PROSITE-ProRule" id="PRU00221"/>
    </source>
</evidence>
<dbReference type="OrthoDB" id="2690379at2759"/>
<dbReference type="Proteomes" id="UP000054485">
    <property type="component" value="Unassembled WGS sequence"/>
</dbReference>